<evidence type="ECO:0000256" key="1">
    <source>
        <dbReference type="ARBA" id="ARBA00022737"/>
    </source>
</evidence>
<evidence type="ECO:0000259" key="3">
    <source>
        <dbReference type="PROSITE" id="PS50222"/>
    </source>
</evidence>
<accession>A0A419QI60</accession>
<keyword evidence="2" id="KW-0106">Calcium</keyword>
<dbReference type="SUPFAM" id="SSF47473">
    <property type="entry name" value="EF-hand"/>
    <property type="match status" value="2"/>
</dbReference>
<reference evidence="4 5" key="2">
    <citation type="journal article" date="2021" name="Genomics">
        <title>High-quality reference genome for Clonorchis sinensis.</title>
        <authorList>
            <person name="Young N.D."/>
            <person name="Stroehlein A.J."/>
            <person name="Kinkar L."/>
            <person name="Wang T."/>
            <person name="Sohn W.M."/>
            <person name="Chang B.C.H."/>
            <person name="Kaur P."/>
            <person name="Weisz D."/>
            <person name="Dudchenko O."/>
            <person name="Aiden E.L."/>
            <person name="Korhonen P.K."/>
            <person name="Gasser R.B."/>
        </authorList>
    </citation>
    <scope>NUCLEOTIDE SEQUENCE [LARGE SCALE GENOMIC DNA]</scope>
    <source>
        <strain evidence="4">Cs-k2</strain>
    </source>
</reference>
<evidence type="ECO:0000313" key="5">
    <source>
        <dbReference type="Proteomes" id="UP000286415"/>
    </source>
</evidence>
<dbReference type="InterPro" id="IPR011992">
    <property type="entry name" value="EF-hand-dom_pair"/>
</dbReference>
<dbReference type="PANTHER" id="PTHR23050">
    <property type="entry name" value="CALCIUM BINDING PROTEIN"/>
    <property type="match status" value="1"/>
</dbReference>
<dbReference type="InParanoid" id="A0A419QI60"/>
<dbReference type="PROSITE" id="PS50222">
    <property type="entry name" value="EF_HAND_2"/>
    <property type="match status" value="5"/>
</dbReference>
<reference evidence="4 5" key="1">
    <citation type="journal article" date="2018" name="Biotechnol. Adv.">
        <title>Improved genomic resources and new bioinformatic workflow for the carcinogenic parasite Clonorchis sinensis: Biotechnological implications.</title>
        <authorList>
            <person name="Wang D."/>
            <person name="Korhonen P.K."/>
            <person name="Gasser R.B."/>
            <person name="Young N.D."/>
        </authorList>
    </citation>
    <scope>NUCLEOTIDE SEQUENCE [LARGE SCALE GENOMIC DNA]</scope>
    <source>
        <strain evidence="4">Cs-k2</strain>
    </source>
</reference>
<dbReference type="Gene3D" id="1.10.238.10">
    <property type="entry name" value="EF-hand"/>
    <property type="match status" value="3"/>
</dbReference>
<dbReference type="Pfam" id="PF13499">
    <property type="entry name" value="EF-hand_7"/>
    <property type="match status" value="3"/>
</dbReference>
<dbReference type="SMART" id="SM00054">
    <property type="entry name" value="EFh"/>
    <property type="match status" value="5"/>
</dbReference>
<dbReference type="STRING" id="79923.A0A419QI60"/>
<evidence type="ECO:0000256" key="2">
    <source>
        <dbReference type="ARBA" id="ARBA00022837"/>
    </source>
</evidence>
<dbReference type="PROSITE" id="PS00018">
    <property type="entry name" value="EF_HAND_1"/>
    <property type="match status" value="4"/>
</dbReference>
<dbReference type="GO" id="GO:0005509">
    <property type="term" value="F:calcium ion binding"/>
    <property type="evidence" value="ECO:0007669"/>
    <property type="project" value="InterPro"/>
</dbReference>
<gene>
    <name evidence="4" type="ORF">CSKR_101140</name>
</gene>
<feature type="domain" description="EF-hand" evidence="3">
    <location>
        <begin position="186"/>
        <end position="221"/>
    </location>
</feature>
<evidence type="ECO:0000313" key="4">
    <source>
        <dbReference type="EMBL" id="KAG5443575.1"/>
    </source>
</evidence>
<feature type="domain" description="EF-hand" evidence="3">
    <location>
        <begin position="150"/>
        <end position="185"/>
    </location>
</feature>
<feature type="domain" description="EF-hand" evidence="3">
    <location>
        <begin position="83"/>
        <end position="118"/>
    </location>
</feature>
<keyword evidence="1" id="KW-0677">Repeat</keyword>
<protein>
    <submittedName>
        <fullName evidence="4">16 kDa calcium-binding protein</fullName>
    </submittedName>
</protein>
<feature type="domain" description="EF-hand" evidence="3">
    <location>
        <begin position="40"/>
        <end position="75"/>
    </location>
</feature>
<dbReference type="OrthoDB" id="26525at2759"/>
<proteinExistence type="predicted"/>
<comment type="caution">
    <text evidence="4">The sequence shown here is derived from an EMBL/GenBank/DDBJ whole genome shotgun (WGS) entry which is preliminary data.</text>
</comment>
<sequence>MPPLGCTSCGLKRFFTMLDTDGDKKITFDELKNGLHMFGFTEDNVKQFLDKLDVNKDGTVTYDEYKKVFEIEENQDKDSESDKRTQILLQLFEKLDANHDGKINQEEWDKGMKSMQICEKFSAKLRNYLDVSCDGVITKQEFMVGLGMVEDPIDWRKVFEALDKDKSGDISVEELKAVFDDLGIPILSSGIVEWITQYDTNKDGKLDYSEFLAFAKAQESRAE</sequence>
<keyword evidence="5" id="KW-1185">Reference proteome</keyword>
<dbReference type="InterPro" id="IPR002048">
    <property type="entry name" value="EF_hand_dom"/>
</dbReference>
<dbReference type="AlphaFoldDB" id="A0A419QI60"/>
<dbReference type="EMBL" id="NIRI02000056">
    <property type="protein sequence ID" value="KAG5443575.1"/>
    <property type="molecule type" value="Genomic_DNA"/>
</dbReference>
<dbReference type="InterPro" id="IPR050145">
    <property type="entry name" value="Centrin_CML-like"/>
</dbReference>
<name>A0A419QI60_CLOSI</name>
<dbReference type="Proteomes" id="UP000286415">
    <property type="component" value="Unassembled WGS sequence"/>
</dbReference>
<feature type="domain" description="EF-hand" evidence="3">
    <location>
        <begin position="11"/>
        <end position="39"/>
    </location>
</feature>
<organism evidence="4 5">
    <name type="scientific">Clonorchis sinensis</name>
    <name type="common">Chinese liver fluke</name>
    <dbReference type="NCBI Taxonomy" id="79923"/>
    <lineage>
        <taxon>Eukaryota</taxon>
        <taxon>Metazoa</taxon>
        <taxon>Spiralia</taxon>
        <taxon>Lophotrochozoa</taxon>
        <taxon>Platyhelminthes</taxon>
        <taxon>Trematoda</taxon>
        <taxon>Digenea</taxon>
        <taxon>Opisthorchiida</taxon>
        <taxon>Opisthorchiata</taxon>
        <taxon>Opisthorchiidae</taxon>
        <taxon>Clonorchis</taxon>
    </lineage>
</organism>
<dbReference type="InterPro" id="IPR018247">
    <property type="entry name" value="EF_Hand_1_Ca_BS"/>
</dbReference>